<dbReference type="RefSeq" id="WP_118370030.1">
    <property type="nucleotide sequence ID" value="NZ_QROY01000002.1"/>
</dbReference>
<comment type="caution">
    <text evidence="1">The sequence shown here is derived from an EMBL/GenBank/DDBJ whole genome shotgun (WGS) entry which is preliminary data.</text>
</comment>
<evidence type="ECO:0000313" key="1">
    <source>
        <dbReference type="EMBL" id="RHL71179.1"/>
    </source>
</evidence>
<evidence type="ECO:0000313" key="2">
    <source>
        <dbReference type="Proteomes" id="UP000285201"/>
    </source>
</evidence>
<proteinExistence type="predicted"/>
<dbReference type="EMBL" id="QROY01000002">
    <property type="protein sequence ID" value="RHL71179.1"/>
    <property type="molecule type" value="Genomic_DNA"/>
</dbReference>
<accession>A0A415MF17</accession>
<organism evidence="1 2">
    <name type="scientific">Lachnospira eligens</name>
    <dbReference type="NCBI Taxonomy" id="39485"/>
    <lineage>
        <taxon>Bacteria</taxon>
        <taxon>Bacillati</taxon>
        <taxon>Bacillota</taxon>
        <taxon>Clostridia</taxon>
        <taxon>Lachnospirales</taxon>
        <taxon>Lachnospiraceae</taxon>
        <taxon>Lachnospira</taxon>
    </lineage>
</organism>
<name>A0A415MF17_9FIRM</name>
<dbReference type="AlphaFoldDB" id="A0A415MF17"/>
<sequence length="219" mass="25058">MITIDTIIINDIHELADWANSMYHNVVSYDNLNSIAIVAKYYEAKTLIETLIAERGFEISSIKELGDSNVNGYTDEYIITLFVGEIGCEPAKDNNGYKDICGEAVYVLENCNSKIMSHVYGENIFEVYIDNIKDTDDDYDGDCENCDCCGNDTYYFDVKSGTYEINGKKVSKKELLDYLGEKIDEMSEWNKSFSSILSEYEAIHNSIKRIYKLDDLLRF</sequence>
<gene>
    <name evidence="1" type="ORF">DW007_03265</name>
</gene>
<dbReference type="Proteomes" id="UP000285201">
    <property type="component" value="Unassembled WGS sequence"/>
</dbReference>
<protein>
    <submittedName>
        <fullName evidence="1">Uncharacterized protein</fullName>
    </submittedName>
</protein>
<reference evidence="1 2" key="1">
    <citation type="submission" date="2018-08" db="EMBL/GenBank/DDBJ databases">
        <title>A genome reference for cultivated species of the human gut microbiota.</title>
        <authorList>
            <person name="Zou Y."/>
            <person name="Xue W."/>
            <person name="Luo G."/>
        </authorList>
    </citation>
    <scope>NUCLEOTIDE SEQUENCE [LARGE SCALE GENOMIC DNA]</scope>
    <source>
        <strain evidence="1 2">AF36-7BH</strain>
    </source>
</reference>